<evidence type="ECO:0000256" key="6">
    <source>
        <dbReference type="ARBA" id="ARBA00022840"/>
    </source>
</evidence>
<feature type="binding site" evidence="10">
    <location>
        <position position="293"/>
    </location>
    <ligand>
        <name>L-glutamine</name>
        <dbReference type="ChEBI" id="CHEBI:58359"/>
    </ligand>
</feature>
<evidence type="ECO:0000256" key="2">
    <source>
        <dbReference type="ARBA" id="ARBA00007800"/>
    </source>
</evidence>
<dbReference type="GO" id="GO:0004359">
    <property type="term" value="F:glutaminase activity"/>
    <property type="evidence" value="ECO:0007669"/>
    <property type="project" value="RHEA"/>
</dbReference>
<evidence type="ECO:0000256" key="8">
    <source>
        <dbReference type="ARBA" id="ARBA00022975"/>
    </source>
</evidence>
<dbReference type="InterPro" id="IPR035686">
    <property type="entry name" value="CPSase_GATase1"/>
</dbReference>
<dbReference type="PRINTS" id="PR00099">
    <property type="entry name" value="CPSGATASE"/>
</dbReference>
<feature type="active site" evidence="10">
    <location>
        <position position="336"/>
    </location>
</feature>
<keyword evidence="10" id="KW-0028">Amino-acid biosynthesis</keyword>
<dbReference type="GO" id="GO:0006541">
    <property type="term" value="P:glutamine metabolic process"/>
    <property type="evidence" value="ECO:0007669"/>
    <property type="project" value="InterPro"/>
</dbReference>
<comment type="catalytic activity">
    <reaction evidence="9 10">
        <text>hydrogencarbonate + L-glutamine + 2 ATP + H2O = carbamoyl phosphate + L-glutamate + 2 ADP + phosphate + 2 H(+)</text>
        <dbReference type="Rhea" id="RHEA:18633"/>
        <dbReference type="ChEBI" id="CHEBI:15377"/>
        <dbReference type="ChEBI" id="CHEBI:15378"/>
        <dbReference type="ChEBI" id="CHEBI:17544"/>
        <dbReference type="ChEBI" id="CHEBI:29985"/>
        <dbReference type="ChEBI" id="CHEBI:30616"/>
        <dbReference type="ChEBI" id="CHEBI:43474"/>
        <dbReference type="ChEBI" id="CHEBI:58228"/>
        <dbReference type="ChEBI" id="CHEBI:58359"/>
        <dbReference type="ChEBI" id="CHEBI:456216"/>
        <dbReference type="EC" id="6.3.5.5"/>
    </reaction>
</comment>
<evidence type="ECO:0000259" key="11">
    <source>
        <dbReference type="SMART" id="SM01097"/>
    </source>
</evidence>
<proteinExistence type="inferred from homology"/>
<dbReference type="GO" id="GO:0004088">
    <property type="term" value="F:carbamoyl-phosphate synthase (glutamine-hydrolyzing) activity"/>
    <property type="evidence" value="ECO:0007669"/>
    <property type="project" value="UniProtKB-UniRule"/>
</dbReference>
<feature type="binding site" evidence="10">
    <location>
        <position position="46"/>
    </location>
    <ligand>
        <name>L-glutamine</name>
        <dbReference type="ChEBI" id="CHEBI:58359"/>
    </ligand>
</feature>
<dbReference type="Pfam" id="PF00117">
    <property type="entry name" value="GATase"/>
    <property type="match status" value="1"/>
</dbReference>
<dbReference type="HAMAP" id="MF_01209">
    <property type="entry name" value="CPSase_S_chain"/>
    <property type="match status" value="1"/>
</dbReference>
<feature type="binding site" evidence="10">
    <location>
        <position position="291"/>
    </location>
    <ligand>
        <name>L-glutamine</name>
        <dbReference type="ChEBI" id="CHEBI:58359"/>
    </ligand>
</feature>
<feature type="domain" description="Carbamoyl-phosphate synthase small subunit N-terminal" evidence="11">
    <location>
        <begin position="2"/>
        <end position="132"/>
    </location>
</feature>
<dbReference type="GO" id="GO:0006207">
    <property type="term" value="P:'de novo' pyrimidine nucleobase biosynthetic process"/>
    <property type="evidence" value="ECO:0007669"/>
    <property type="project" value="InterPro"/>
</dbReference>
<dbReference type="PRINTS" id="PR00097">
    <property type="entry name" value="ANTSNTHASEII"/>
</dbReference>
<feature type="active site" evidence="10">
    <location>
        <position position="334"/>
    </location>
</feature>
<dbReference type="STRING" id="1903181.BTN85_1507"/>
<comment type="function">
    <text evidence="10">Small subunit of the glutamine-dependent carbamoyl phosphate synthetase (CPSase). CPSase catalyzes the formation of carbamoyl phosphate from the ammonia moiety of glutamine, carbonate, and phosphate donated by ATP, constituting the first step of 2 biosynthetic pathways, one leading to arginine and/or urea and the other to pyrimidine nucleotides. The small subunit (glutamine amidotransferase) binds and cleaves glutamine to supply the large subunit with the substrate ammonia.</text>
</comment>
<dbReference type="Pfam" id="PF00988">
    <property type="entry name" value="CPSase_sm_chain"/>
    <property type="match status" value="1"/>
</dbReference>
<dbReference type="InterPro" id="IPR017926">
    <property type="entry name" value="GATASE"/>
</dbReference>
<dbReference type="Gene3D" id="3.40.50.880">
    <property type="match status" value="1"/>
</dbReference>
<comment type="pathway">
    <text evidence="10">Pyrimidine metabolism; UMP biosynthesis via de novo pathway; (S)-dihydroorotate from bicarbonate: step 1/3.</text>
</comment>
<comment type="caution">
    <text evidence="12">The sequence shown here is derived from an EMBL/GenBank/DDBJ whole genome shotgun (WGS) entry which is preliminary data.</text>
</comment>
<dbReference type="EMBL" id="MSDW01000001">
    <property type="protein sequence ID" value="OKY79001.1"/>
    <property type="molecule type" value="Genomic_DNA"/>
</dbReference>
<evidence type="ECO:0000256" key="4">
    <source>
        <dbReference type="ARBA" id="ARBA00022598"/>
    </source>
</evidence>
<reference evidence="12" key="1">
    <citation type="submission" date="2016-12" db="EMBL/GenBank/DDBJ databases">
        <title>Discovery of methanogenic haloarchaea.</title>
        <authorList>
            <person name="Sorokin D.Y."/>
            <person name="Makarova K.S."/>
            <person name="Abbas B."/>
            <person name="Ferrer M."/>
            <person name="Golyshin P.N."/>
        </authorList>
    </citation>
    <scope>NUCLEOTIDE SEQUENCE [LARGE SCALE GENOMIC DNA]</scope>
    <source>
        <strain evidence="12">HMET1</strain>
    </source>
</reference>
<dbReference type="GO" id="GO:0005524">
    <property type="term" value="F:ATP binding"/>
    <property type="evidence" value="ECO:0007669"/>
    <property type="project" value="UniProtKB-UniRule"/>
</dbReference>
<dbReference type="PROSITE" id="PS51273">
    <property type="entry name" value="GATASE_TYPE_1"/>
    <property type="match status" value="1"/>
</dbReference>
<keyword evidence="8 10" id="KW-0665">Pyrimidine biosynthesis</keyword>
<evidence type="ECO:0000256" key="10">
    <source>
        <dbReference type="HAMAP-Rule" id="MF_01209"/>
    </source>
</evidence>
<dbReference type="InterPro" id="IPR002474">
    <property type="entry name" value="CarbamoylP_synth_ssu_N"/>
</dbReference>
<dbReference type="FunCoup" id="A0A1Q6DXD5">
    <property type="interactions" value="224"/>
</dbReference>
<feature type="active site" description="Nucleophile" evidence="10">
    <location>
        <position position="249"/>
    </location>
</feature>
<dbReference type="Proteomes" id="UP000185744">
    <property type="component" value="Unassembled WGS sequence"/>
</dbReference>
<organism evidence="12 13">
    <name type="scientific">Methanohalarchaeum thermophilum</name>
    <dbReference type="NCBI Taxonomy" id="1903181"/>
    <lineage>
        <taxon>Archaea</taxon>
        <taxon>Methanobacteriati</taxon>
        <taxon>Methanobacteriota</taxon>
        <taxon>Methanonatronarchaeia</taxon>
        <taxon>Methanonatronarchaeales</taxon>
        <taxon>Methanonatronarchaeaceae</taxon>
        <taxon>Candidatus Methanohalarchaeum</taxon>
    </lineage>
</organism>
<comment type="catalytic activity">
    <reaction evidence="10">
        <text>L-glutamine + H2O = L-glutamate + NH4(+)</text>
        <dbReference type="Rhea" id="RHEA:15889"/>
        <dbReference type="ChEBI" id="CHEBI:15377"/>
        <dbReference type="ChEBI" id="CHEBI:28938"/>
        <dbReference type="ChEBI" id="CHEBI:29985"/>
        <dbReference type="ChEBI" id="CHEBI:58359"/>
    </reaction>
</comment>
<evidence type="ECO:0000256" key="1">
    <source>
        <dbReference type="ARBA" id="ARBA00005077"/>
    </source>
</evidence>
<dbReference type="PANTHER" id="PTHR43418">
    <property type="entry name" value="MULTIFUNCTIONAL TRYPTOPHAN BIOSYNTHESIS PROTEIN-RELATED"/>
    <property type="match status" value="1"/>
</dbReference>
<evidence type="ECO:0000256" key="7">
    <source>
        <dbReference type="ARBA" id="ARBA00022962"/>
    </source>
</evidence>
<dbReference type="CDD" id="cd01744">
    <property type="entry name" value="GATase1_CPSase"/>
    <property type="match status" value="1"/>
</dbReference>
<keyword evidence="6 10" id="KW-0067">ATP-binding</keyword>
<feature type="binding site" evidence="10">
    <location>
        <position position="222"/>
    </location>
    <ligand>
        <name>L-glutamine</name>
        <dbReference type="ChEBI" id="CHEBI:58359"/>
    </ligand>
</feature>
<evidence type="ECO:0000256" key="9">
    <source>
        <dbReference type="ARBA" id="ARBA00048816"/>
    </source>
</evidence>
<keyword evidence="7 10" id="KW-0315">Glutamine amidotransferase</keyword>
<dbReference type="InterPro" id="IPR036480">
    <property type="entry name" value="CarbP_synth_ssu_N_sf"/>
</dbReference>
<keyword evidence="4 10" id="KW-0436">Ligase</keyword>
<feature type="binding site" evidence="10">
    <location>
        <position position="250"/>
    </location>
    <ligand>
        <name>L-glutamine</name>
        <dbReference type="ChEBI" id="CHEBI:58359"/>
    </ligand>
</feature>
<feature type="binding site" evidence="10">
    <location>
        <position position="294"/>
    </location>
    <ligand>
        <name>L-glutamine</name>
        <dbReference type="ChEBI" id="CHEBI:58359"/>
    </ligand>
</feature>
<dbReference type="UniPathway" id="UPA00070">
    <property type="reaction ID" value="UER00115"/>
</dbReference>
<dbReference type="AlphaFoldDB" id="A0A1Q6DXD5"/>
<dbReference type="InterPro" id="IPR050472">
    <property type="entry name" value="Anth_synth/Amidotransfase"/>
</dbReference>
<name>A0A1Q6DXD5_METT1</name>
<accession>A0A1Q6DXD5</accession>
<keyword evidence="13" id="KW-1185">Reference proteome</keyword>
<dbReference type="InParanoid" id="A0A1Q6DXD5"/>
<dbReference type="InterPro" id="IPR029062">
    <property type="entry name" value="Class_I_gatase-like"/>
</dbReference>
<gene>
    <name evidence="10" type="primary">carA</name>
    <name evidence="12" type="ORF">BTN85_1507</name>
</gene>
<dbReference type="InterPro" id="IPR006274">
    <property type="entry name" value="CarbamoylP_synth_ssu"/>
</dbReference>
<dbReference type="PRINTS" id="PR00096">
    <property type="entry name" value="GATASE"/>
</dbReference>
<evidence type="ECO:0000256" key="5">
    <source>
        <dbReference type="ARBA" id="ARBA00022741"/>
    </source>
</evidence>
<sequence length="358" mass="39406">MKDAVLALEDGTVFEGKGIGVEGVSKGELVFATPYTGYEEALTDPSYKGQVLMFTYPLIGNYGISYKNMQSDSMKADGLVVREACLNPSHRNAESDIDEFLKENDACGISGIDTRLLTTRTRKEGTVKSAIMVGEADKEKALEEAKNLPEITERDLVEKVSPNSPYRIKNDGPKMAILDTGMKKNILNNLKKREFDIKVFPSDTGIKEIEKFEPDTLFVSNGPGDPRRARSAINVVKHFVDELPIFGICFGIQIIALALGGQTYKMKFGHRGGNQPVKDHETGVVHITSQNHGFAVDESSLSGTGLEVTQTNPNDDTVEAIRHRKKPIEAVQYHPEACPGPRDTEELFFDRVRKIAGG</sequence>
<comment type="subunit">
    <text evidence="10">Composed of two chains; the small (or glutamine) chain promotes the hydrolysis of glutamine to ammonia, which is used by the large (or ammonia) chain to synthesize carbamoyl phosphate. Tetramer of heterodimers (alpha,beta)4.</text>
</comment>
<dbReference type="GO" id="GO:0044205">
    <property type="term" value="P:'de novo' UMP biosynthetic process"/>
    <property type="evidence" value="ECO:0007669"/>
    <property type="project" value="UniProtKB-UniRule"/>
</dbReference>
<dbReference type="SUPFAM" id="SSF52021">
    <property type="entry name" value="Carbamoyl phosphate synthetase, small subunit N-terminal domain"/>
    <property type="match status" value="1"/>
</dbReference>
<dbReference type="SUPFAM" id="SSF52317">
    <property type="entry name" value="Class I glutamine amidotransferase-like"/>
    <property type="match status" value="1"/>
</dbReference>
<dbReference type="NCBIfam" id="TIGR01368">
    <property type="entry name" value="CPSaseIIsmall"/>
    <property type="match status" value="1"/>
</dbReference>
<dbReference type="GO" id="GO:0006526">
    <property type="term" value="P:L-arginine biosynthetic process"/>
    <property type="evidence" value="ECO:0007669"/>
    <property type="project" value="UniProtKB-UniRule"/>
</dbReference>
<evidence type="ECO:0000313" key="13">
    <source>
        <dbReference type="Proteomes" id="UP000185744"/>
    </source>
</evidence>
<feature type="region of interest" description="CPSase" evidence="10">
    <location>
        <begin position="1"/>
        <end position="173"/>
    </location>
</feature>
<evidence type="ECO:0000313" key="12">
    <source>
        <dbReference type="EMBL" id="OKY79001.1"/>
    </source>
</evidence>
<dbReference type="Gene3D" id="3.50.30.20">
    <property type="entry name" value="Carbamoyl-phosphate synthase small subunit, N-terminal domain"/>
    <property type="match status" value="1"/>
</dbReference>
<comment type="pathway">
    <text evidence="1 10">Amino-acid biosynthesis; L-arginine biosynthesis; carbamoyl phosphate from bicarbonate: step 1/1.</text>
</comment>
<dbReference type="SMART" id="SM01097">
    <property type="entry name" value="CPSase_sm_chain"/>
    <property type="match status" value="1"/>
</dbReference>
<protein>
    <recommendedName>
        <fullName evidence="10">Carbamoyl phosphate synthase small chain</fullName>
        <ecNumber evidence="10">6.3.5.5</ecNumber>
    </recommendedName>
    <alternativeName>
        <fullName evidence="10">Carbamoyl phosphate synthetase glutamine chain</fullName>
    </alternativeName>
</protein>
<dbReference type="PANTHER" id="PTHR43418:SF7">
    <property type="entry name" value="CARBAMOYL-PHOSPHATE SYNTHASE SMALL CHAIN"/>
    <property type="match status" value="1"/>
</dbReference>
<feature type="binding site" evidence="10">
    <location>
        <position position="253"/>
    </location>
    <ligand>
        <name>L-glutamine</name>
        <dbReference type="ChEBI" id="CHEBI:58359"/>
    </ligand>
</feature>
<dbReference type="NCBIfam" id="NF009475">
    <property type="entry name" value="PRK12838.1"/>
    <property type="match status" value="1"/>
</dbReference>
<keyword evidence="5 10" id="KW-0547">Nucleotide-binding</keyword>
<comment type="similarity">
    <text evidence="2 10">Belongs to the CarA family.</text>
</comment>
<evidence type="ECO:0000256" key="3">
    <source>
        <dbReference type="ARBA" id="ARBA00022571"/>
    </source>
</evidence>
<keyword evidence="3 10" id="KW-0055">Arginine biosynthesis</keyword>
<feature type="binding site" evidence="10">
    <location>
        <position position="224"/>
    </location>
    <ligand>
        <name>L-glutamine</name>
        <dbReference type="ChEBI" id="CHEBI:58359"/>
    </ligand>
</feature>
<dbReference type="UniPathway" id="UPA00068">
    <property type="reaction ID" value="UER00171"/>
</dbReference>
<dbReference type="EC" id="6.3.5.5" evidence="10"/>